<sequence>VSAVVGVIAVWLSQDEHAARLQVPGKVAANVKAMVKEFSYPRIKRGPPVIWNGIDPRGLAYESPRKPATPGRAADSKSDVKGNIEKWCLDRCAGKCGSVFIYRILQFKNGKYKEGYFCTTYHSKWSNDLVQPGVLVADAGAAFNKISP</sequence>
<dbReference type="Proteomes" id="UP000326340">
    <property type="component" value="Unassembled WGS sequence"/>
</dbReference>
<dbReference type="AlphaFoldDB" id="A0A5Q4BIR2"/>
<feature type="non-terminal residue" evidence="1">
    <location>
        <position position="148"/>
    </location>
</feature>
<reference evidence="1 2" key="1">
    <citation type="journal article" date="2019" name="Sci. Rep.">
        <title>Colletotrichum shisoi sp. nov., an anthracnose pathogen of Perilla frutescens in Japan: molecular phylogenetic, morphological and genomic evidence.</title>
        <authorList>
            <person name="Gan P."/>
            <person name="Tsushima A."/>
            <person name="Hiroyama R."/>
            <person name="Narusaka M."/>
            <person name="Takano Y."/>
            <person name="Narusaka Y."/>
            <person name="Kawaradani M."/>
            <person name="Damm U."/>
            <person name="Shirasu K."/>
        </authorList>
    </citation>
    <scope>NUCLEOTIDE SEQUENCE [LARGE SCALE GENOMIC DNA]</scope>
    <source>
        <strain evidence="1 2">PG-2018a</strain>
    </source>
</reference>
<name>A0A5Q4BIR2_9PEZI</name>
<gene>
    <name evidence="1" type="ORF">CSHISOI_08756</name>
</gene>
<comment type="caution">
    <text evidence="1">The sequence shown here is derived from an EMBL/GenBank/DDBJ whole genome shotgun (WGS) entry which is preliminary data.</text>
</comment>
<proteinExistence type="predicted"/>
<organism evidence="1 2">
    <name type="scientific">Colletotrichum shisoi</name>
    <dbReference type="NCBI Taxonomy" id="2078593"/>
    <lineage>
        <taxon>Eukaryota</taxon>
        <taxon>Fungi</taxon>
        <taxon>Dikarya</taxon>
        <taxon>Ascomycota</taxon>
        <taxon>Pezizomycotina</taxon>
        <taxon>Sordariomycetes</taxon>
        <taxon>Hypocreomycetidae</taxon>
        <taxon>Glomerellales</taxon>
        <taxon>Glomerellaceae</taxon>
        <taxon>Colletotrichum</taxon>
        <taxon>Colletotrichum destructivum species complex</taxon>
    </lineage>
</organism>
<keyword evidence="2" id="KW-1185">Reference proteome</keyword>
<protein>
    <submittedName>
        <fullName evidence="1">Uncharacterized protein</fullName>
    </submittedName>
</protein>
<dbReference type="OrthoDB" id="10589319at2759"/>
<accession>A0A5Q4BIR2</accession>
<evidence type="ECO:0000313" key="1">
    <source>
        <dbReference type="EMBL" id="TQN66681.1"/>
    </source>
</evidence>
<dbReference type="EMBL" id="PUHP01001135">
    <property type="protein sequence ID" value="TQN66681.1"/>
    <property type="molecule type" value="Genomic_DNA"/>
</dbReference>
<feature type="non-terminal residue" evidence="1">
    <location>
        <position position="1"/>
    </location>
</feature>
<evidence type="ECO:0000313" key="2">
    <source>
        <dbReference type="Proteomes" id="UP000326340"/>
    </source>
</evidence>